<evidence type="ECO:0000256" key="2">
    <source>
        <dbReference type="ARBA" id="ARBA00022679"/>
    </source>
</evidence>
<protein>
    <submittedName>
        <fullName evidence="3">Predicted nicotinamide N-methyase</fullName>
    </submittedName>
</protein>
<dbReference type="InterPro" id="IPR050078">
    <property type="entry name" value="Ribosomal_L11_MeTrfase_PrmA"/>
</dbReference>
<dbReference type="PANTHER" id="PTHR43648:SF1">
    <property type="entry name" value="ELECTRON TRANSFER FLAVOPROTEIN BETA SUBUNIT LYSINE METHYLTRANSFERASE"/>
    <property type="match status" value="1"/>
</dbReference>
<organism evidence="3 4">
    <name type="scientific">Limimonas halophila</name>
    <dbReference type="NCBI Taxonomy" id="1082479"/>
    <lineage>
        <taxon>Bacteria</taxon>
        <taxon>Pseudomonadati</taxon>
        <taxon>Pseudomonadota</taxon>
        <taxon>Alphaproteobacteria</taxon>
        <taxon>Rhodospirillales</taxon>
        <taxon>Rhodovibrionaceae</taxon>
        <taxon>Limimonas</taxon>
    </lineage>
</organism>
<dbReference type="SUPFAM" id="SSF53335">
    <property type="entry name" value="S-adenosyl-L-methionine-dependent methyltransferases"/>
    <property type="match status" value="1"/>
</dbReference>
<keyword evidence="4" id="KW-1185">Reference proteome</keyword>
<dbReference type="AlphaFoldDB" id="A0A1G7VC44"/>
<gene>
    <name evidence="3" type="ORF">SAMN05216241_1268</name>
</gene>
<proteinExistence type="predicted"/>
<dbReference type="PANTHER" id="PTHR43648">
    <property type="entry name" value="ELECTRON TRANSFER FLAVOPROTEIN BETA SUBUNIT LYSINE METHYLTRANSFERASE"/>
    <property type="match status" value="1"/>
</dbReference>
<dbReference type="EMBL" id="FNCE01000026">
    <property type="protein sequence ID" value="SDG57131.1"/>
    <property type="molecule type" value="Genomic_DNA"/>
</dbReference>
<dbReference type="InterPro" id="IPR029063">
    <property type="entry name" value="SAM-dependent_MTases_sf"/>
</dbReference>
<sequence>MSHHHHYSSLGERALAADPVAFIRDNTTLQSPRLIPELKFYLADEMVPLWQATEEALAEQGVPPPYWAFAWAGGQAVARYVLDNPKLVAGKRVLDFAAGSGLDAVAAAHAGAAHVEACDIDPFACAAMRANAEANGVDVTPRTDNLIGSTERSWDVVLAGDVFYEKAMAQAVASWLTDLVAHGTTVILGDPGRFYRPRTGLKLLREITVETTLELEDHHLRRTAVWRATGPLETTG</sequence>
<dbReference type="GO" id="GO:0032259">
    <property type="term" value="P:methylation"/>
    <property type="evidence" value="ECO:0007669"/>
    <property type="project" value="UniProtKB-KW"/>
</dbReference>
<evidence type="ECO:0000313" key="4">
    <source>
        <dbReference type="Proteomes" id="UP000199415"/>
    </source>
</evidence>
<evidence type="ECO:0000256" key="1">
    <source>
        <dbReference type="ARBA" id="ARBA00022603"/>
    </source>
</evidence>
<dbReference type="Proteomes" id="UP000199415">
    <property type="component" value="Unassembled WGS sequence"/>
</dbReference>
<dbReference type="STRING" id="1082479.SAMN05216241_1268"/>
<dbReference type="GO" id="GO:0016279">
    <property type="term" value="F:protein-lysine N-methyltransferase activity"/>
    <property type="evidence" value="ECO:0007669"/>
    <property type="project" value="TreeGrafter"/>
</dbReference>
<dbReference type="Pfam" id="PF06325">
    <property type="entry name" value="PrmA"/>
    <property type="match status" value="1"/>
</dbReference>
<accession>A0A1G7VC44</accession>
<name>A0A1G7VC44_9PROT</name>
<reference evidence="3 4" key="1">
    <citation type="submission" date="2016-10" db="EMBL/GenBank/DDBJ databases">
        <authorList>
            <person name="de Groot N.N."/>
        </authorList>
    </citation>
    <scope>NUCLEOTIDE SEQUENCE [LARGE SCALE GENOMIC DNA]</scope>
    <source>
        <strain evidence="3 4">DSM 25584</strain>
    </source>
</reference>
<keyword evidence="1" id="KW-0489">Methyltransferase</keyword>
<keyword evidence="2" id="KW-0808">Transferase</keyword>
<evidence type="ECO:0000313" key="3">
    <source>
        <dbReference type="EMBL" id="SDG57131.1"/>
    </source>
</evidence>
<dbReference type="Gene3D" id="3.40.50.150">
    <property type="entry name" value="Vaccinia Virus protein VP39"/>
    <property type="match status" value="1"/>
</dbReference>